<dbReference type="GO" id="GO:0000723">
    <property type="term" value="P:telomere maintenance"/>
    <property type="evidence" value="ECO:0007669"/>
    <property type="project" value="InterPro"/>
</dbReference>
<evidence type="ECO:0000313" key="5">
    <source>
        <dbReference type="Proteomes" id="UP000076858"/>
    </source>
</evidence>
<protein>
    <recommendedName>
        <fullName evidence="1">ATP-dependent DNA helicase</fullName>
        <ecNumber evidence="1">5.6.2.3</ecNumber>
    </recommendedName>
</protein>
<comment type="cofactor">
    <cofactor evidence="1">
        <name>Mg(2+)</name>
        <dbReference type="ChEBI" id="CHEBI:18420"/>
    </cofactor>
</comment>
<name>A0A164GCR0_9CRUS</name>
<sequence>MRLCTLFFQDKVQHDRVAGSQLQLLRLLVHGGPGTGKSFLTKRIQERAEEMGLQVACMALTGIAAGIMPQGTTCHYRLAIRCGTTRRRPPPLQREKLLQQQEQKRRQAAGRWNLRP</sequence>
<dbReference type="GO" id="GO:0016887">
    <property type="term" value="F:ATP hydrolysis activity"/>
    <property type="evidence" value="ECO:0007669"/>
    <property type="project" value="RHEA"/>
</dbReference>
<feature type="domain" description="DNA helicase Pif1-like DEAD-box helicase" evidence="3">
    <location>
        <begin position="27"/>
        <end position="88"/>
    </location>
</feature>
<dbReference type="Gene3D" id="3.40.50.300">
    <property type="entry name" value="P-loop containing nucleotide triphosphate hydrolases"/>
    <property type="match status" value="1"/>
</dbReference>
<keyword evidence="5" id="KW-1185">Reference proteome</keyword>
<reference evidence="4 5" key="1">
    <citation type="submission" date="2016-03" db="EMBL/GenBank/DDBJ databases">
        <title>EvidentialGene: Evidence-directed Construction of Genes on Genomes.</title>
        <authorList>
            <person name="Gilbert D.G."/>
            <person name="Choi J.-H."/>
            <person name="Mockaitis K."/>
            <person name="Colbourne J."/>
            <person name="Pfrender M."/>
        </authorList>
    </citation>
    <scope>NUCLEOTIDE SEQUENCE [LARGE SCALE GENOMIC DNA]</scope>
    <source>
        <strain evidence="4 5">Xinb3</strain>
        <tissue evidence="4">Complete organism</tissue>
    </source>
</reference>
<dbReference type="Pfam" id="PF05970">
    <property type="entry name" value="PIF1"/>
    <property type="match status" value="1"/>
</dbReference>
<evidence type="ECO:0000256" key="1">
    <source>
        <dbReference type="RuleBase" id="RU363044"/>
    </source>
</evidence>
<dbReference type="EMBL" id="LRGB01015794">
    <property type="protein sequence ID" value="KZR98801.1"/>
    <property type="molecule type" value="Genomic_DNA"/>
</dbReference>
<dbReference type="Proteomes" id="UP000076858">
    <property type="component" value="Unassembled WGS sequence"/>
</dbReference>
<proteinExistence type="inferred from homology"/>
<dbReference type="InterPro" id="IPR027417">
    <property type="entry name" value="P-loop_NTPase"/>
</dbReference>
<gene>
    <name evidence="4" type="ORF">APZ42_005616</name>
</gene>
<keyword evidence="1" id="KW-0234">DNA repair</keyword>
<keyword evidence="1" id="KW-0378">Hydrolase</keyword>
<dbReference type="SUPFAM" id="SSF52540">
    <property type="entry name" value="P-loop containing nucleoside triphosphate hydrolases"/>
    <property type="match status" value="1"/>
</dbReference>
<feature type="region of interest" description="Disordered" evidence="2">
    <location>
        <begin position="85"/>
        <end position="116"/>
    </location>
</feature>
<dbReference type="InterPro" id="IPR010285">
    <property type="entry name" value="DNA_helicase_pif1-like_DEAD"/>
</dbReference>
<dbReference type="GO" id="GO:0005524">
    <property type="term" value="F:ATP binding"/>
    <property type="evidence" value="ECO:0007669"/>
    <property type="project" value="UniProtKB-KW"/>
</dbReference>
<comment type="caution">
    <text evidence="4">The sequence shown here is derived from an EMBL/GenBank/DDBJ whole genome shotgun (WGS) entry which is preliminary data.</text>
</comment>
<keyword evidence="1" id="KW-0067">ATP-binding</keyword>
<evidence type="ECO:0000313" key="4">
    <source>
        <dbReference type="EMBL" id="KZR98801.1"/>
    </source>
</evidence>
<dbReference type="AlphaFoldDB" id="A0A164GCR0"/>
<dbReference type="EC" id="5.6.2.3" evidence="1"/>
<feature type="compositionally biased region" description="Basic and acidic residues" evidence="2">
    <location>
        <begin position="93"/>
        <end position="105"/>
    </location>
</feature>
<organism evidence="4 5">
    <name type="scientific">Daphnia magna</name>
    <dbReference type="NCBI Taxonomy" id="35525"/>
    <lineage>
        <taxon>Eukaryota</taxon>
        <taxon>Metazoa</taxon>
        <taxon>Ecdysozoa</taxon>
        <taxon>Arthropoda</taxon>
        <taxon>Crustacea</taxon>
        <taxon>Branchiopoda</taxon>
        <taxon>Diplostraca</taxon>
        <taxon>Cladocera</taxon>
        <taxon>Anomopoda</taxon>
        <taxon>Daphniidae</taxon>
        <taxon>Daphnia</taxon>
    </lineage>
</organism>
<comment type="similarity">
    <text evidence="1">Belongs to the helicase family.</text>
</comment>
<keyword evidence="1" id="KW-0233">DNA recombination</keyword>
<evidence type="ECO:0000256" key="2">
    <source>
        <dbReference type="SAM" id="MobiDB-lite"/>
    </source>
</evidence>
<dbReference type="GO" id="GO:0006281">
    <property type="term" value="P:DNA repair"/>
    <property type="evidence" value="ECO:0007669"/>
    <property type="project" value="UniProtKB-KW"/>
</dbReference>
<comment type="catalytic activity">
    <reaction evidence="1">
        <text>ATP + H2O = ADP + phosphate + H(+)</text>
        <dbReference type="Rhea" id="RHEA:13065"/>
        <dbReference type="ChEBI" id="CHEBI:15377"/>
        <dbReference type="ChEBI" id="CHEBI:15378"/>
        <dbReference type="ChEBI" id="CHEBI:30616"/>
        <dbReference type="ChEBI" id="CHEBI:43474"/>
        <dbReference type="ChEBI" id="CHEBI:456216"/>
        <dbReference type="EC" id="5.6.2.3"/>
    </reaction>
</comment>
<accession>A0A164GCR0</accession>
<dbReference type="GO" id="GO:0043139">
    <property type="term" value="F:5'-3' DNA helicase activity"/>
    <property type="evidence" value="ECO:0007669"/>
    <property type="project" value="UniProtKB-EC"/>
</dbReference>
<keyword evidence="1" id="KW-0227">DNA damage</keyword>
<dbReference type="GO" id="GO:0006310">
    <property type="term" value="P:DNA recombination"/>
    <property type="evidence" value="ECO:0007669"/>
    <property type="project" value="UniProtKB-KW"/>
</dbReference>
<keyword evidence="1" id="KW-0347">Helicase</keyword>
<evidence type="ECO:0000259" key="3">
    <source>
        <dbReference type="Pfam" id="PF05970"/>
    </source>
</evidence>
<keyword evidence="1" id="KW-0547">Nucleotide-binding</keyword>